<keyword evidence="3 5" id="KW-0663">Pyridoxal phosphate</keyword>
<dbReference type="GO" id="GO:0030632">
    <property type="term" value="P:D-alanine biosynthetic process"/>
    <property type="evidence" value="ECO:0007669"/>
    <property type="project" value="UniProtKB-UniRule"/>
</dbReference>
<dbReference type="PANTHER" id="PTHR30511:SF0">
    <property type="entry name" value="ALANINE RACEMASE, CATABOLIC-RELATED"/>
    <property type="match status" value="1"/>
</dbReference>
<dbReference type="InterPro" id="IPR001608">
    <property type="entry name" value="Ala_racemase_N"/>
</dbReference>
<evidence type="ECO:0000256" key="1">
    <source>
        <dbReference type="ARBA" id="ARBA00000316"/>
    </source>
</evidence>
<protein>
    <recommendedName>
        <fullName evidence="5">Alanine racemase</fullName>
        <ecNumber evidence="5">5.1.1.1</ecNumber>
    </recommendedName>
</protein>
<name>A0A1X9ND11_9GAMM</name>
<dbReference type="PROSITE" id="PS00395">
    <property type="entry name" value="ALANINE_RACEMASE"/>
    <property type="match status" value="1"/>
</dbReference>
<dbReference type="GO" id="GO:0008784">
    <property type="term" value="F:alanine racemase activity"/>
    <property type="evidence" value="ECO:0007669"/>
    <property type="project" value="UniProtKB-UniRule"/>
</dbReference>
<dbReference type="Pfam" id="PF00842">
    <property type="entry name" value="Ala_racemase_C"/>
    <property type="match status" value="1"/>
</dbReference>
<dbReference type="SUPFAM" id="SSF50621">
    <property type="entry name" value="Alanine racemase C-terminal domain-like"/>
    <property type="match status" value="1"/>
</dbReference>
<dbReference type="GO" id="GO:0005829">
    <property type="term" value="C:cytosol"/>
    <property type="evidence" value="ECO:0007669"/>
    <property type="project" value="TreeGrafter"/>
</dbReference>
<dbReference type="FunFam" id="3.20.20.10:FF:000002">
    <property type="entry name" value="Alanine racemase"/>
    <property type="match status" value="1"/>
</dbReference>
<feature type="binding site" evidence="5 7">
    <location>
        <position position="131"/>
    </location>
    <ligand>
        <name>substrate</name>
    </ligand>
</feature>
<feature type="binding site" evidence="5 7">
    <location>
        <position position="304"/>
    </location>
    <ligand>
        <name>substrate</name>
    </ligand>
</feature>
<dbReference type="EMBL" id="CP019343">
    <property type="protein sequence ID" value="ARN72847.1"/>
    <property type="molecule type" value="Genomic_DNA"/>
</dbReference>
<dbReference type="UniPathway" id="UPA00042">
    <property type="reaction ID" value="UER00497"/>
</dbReference>
<feature type="active site" description="Proton acceptor; specific for D-alanine" evidence="5">
    <location>
        <position position="35"/>
    </location>
</feature>
<dbReference type="PANTHER" id="PTHR30511">
    <property type="entry name" value="ALANINE RACEMASE"/>
    <property type="match status" value="1"/>
</dbReference>
<evidence type="ECO:0000256" key="2">
    <source>
        <dbReference type="ARBA" id="ARBA00001933"/>
    </source>
</evidence>
<dbReference type="AlphaFoldDB" id="A0A1X9ND11"/>
<dbReference type="HAMAP" id="MF_01201">
    <property type="entry name" value="Ala_racemase"/>
    <property type="match status" value="1"/>
</dbReference>
<dbReference type="CDD" id="cd06827">
    <property type="entry name" value="PLPDE_III_AR_proteobact"/>
    <property type="match status" value="1"/>
</dbReference>
<dbReference type="OrthoDB" id="9813814at2"/>
<dbReference type="Gene3D" id="2.40.37.10">
    <property type="entry name" value="Lyase, Ornithine Decarboxylase, Chain A, domain 1"/>
    <property type="match status" value="1"/>
</dbReference>
<feature type="domain" description="Alanine racemase C-terminal" evidence="8">
    <location>
        <begin position="235"/>
        <end position="359"/>
    </location>
</feature>
<feature type="modified residue" description="N6-(pyridoxal phosphate)lysine" evidence="5 6">
    <location>
        <position position="35"/>
    </location>
</feature>
<evidence type="ECO:0000256" key="5">
    <source>
        <dbReference type="HAMAP-Rule" id="MF_01201"/>
    </source>
</evidence>
<dbReference type="RefSeq" id="WP_085756937.1">
    <property type="nucleotide sequence ID" value="NZ_CP019343.1"/>
</dbReference>
<dbReference type="InterPro" id="IPR020622">
    <property type="entry name" value="Ala_racemase_pyridoxalP-BS"/>
</dbReference>
<dbReference type="PRINTS" id="PR00992">
    <property type="entry name" value="ALARACEMASE"/>
</dbReference>
<gene>
    <name evidence="9" type="ORF">BST96_01235</name>
</gene>
<dbReference type="SMART" id="SM01005">
    <property type="entry name" value="Ala_racemase_C"/>
    <property type="match status" value="1"/>
</dbReference>
<comment type="function">
    <text evidence="5">Catalyzes the interconversion of L-alanine and D-alanine. May also act on other amino acids.</text>
</comment>
<proteinExistence type="inferred from homology"/>
<evidence type="ECO:0000259" key="8">
    <source>
        <dbReference type="SMART" id="SM01005"/>
    </source>
</evidence>
<comment type="catalytic activity">
    <reaction evidence="1 5">
        <text>L-alanine = D-alanine</text>
        <dbReference type="Rhea" id="RHEA:20249"/>
        <dbReference type="ChEBI" id="CHEBI:57416"/>
        <dbReference type="ChEBI" id="CHEBI:57972"/>
        <dbReference type="EC" id="5.1.1.1"/>
    </reaction>
</comment>
<evidence type="ECO:0000313" key="9">
    <source>
        <dbReference type="EMBL" id="ARN72847.1"/>
    </source>
</evidence>
<evidence type="ECO:0000256" key="4">
    <source>
        <dbReference type="ARBA" id="ARBA00023235"/>
    </source>
</evidence>
<dbReference type="STRING" id="716816.BST96_01235"/>
<comment type="similarity">
    <text evidence="5">Belongs to the alanine racemase family.</text>
</comment>
<evidence type="ECO:0000256" key="6">
    <source>
        <dbReference type="PIRSR" id="PIRSR600821-50"/>
    </source>
</evidence>
<comment type="pathway">
    <text evidence="5">Amino-acid biosynthesis; D-alanine biosynthesis; D-alanine from L-alanine: step 1/1.</text>
</comment>
<comment type="cofactor">
    <cofactor evidence="2 5 6">
        <name>pyridoxal 5'-phosphate</name>
        <dbReference type="ChEBI" id="CHEBI:597326"/>
    </cofactor>
</comment>
<dbReference type="InterPro" id="IPR009006">
    <property type="entry name" value="Ala_racemase/Decarboxylase_C"/>
</dbReference>
<organism evidence="9 10">
    <name type="scientific">Oceanicoccus sagamiensis</name>
    <dbReference type="NCBI Taxonomy" id="716816"/>
    <lineage>
        <taxon>Bacteria</taxon>
        <taxon>Pseudomonadati</taxon>
        <taxon>Pseudomonadota</taxon>
        <taxon>Gammaproteobacteria</taxon>
        <taxon>Cellvibrionales</taxon>
        <taxon>Spongiibacteraceae</taxon>
        <taxon>Oceanicoccus</taxon>
    </lineage>
</organism>
<evidence type="ECO:0000256" key="7">
    <source>
        <dbReference type="PIRSR" id="PIRSR600821-52"/>
    </source>
</evidence>
<reference evidence="9 10" key="1">
    <citation type="submission" date="2016-11" db="EMBL/GenBank/DDBJ databases">
        <title>Trade-off between light-utilization and light-protection in marine flavobacteria.</title>
        <authorList>
            <person name="Kumagai Y."/>
        </authorList>
    </citation>
    <scope>NUCLEOTIDE SEQUENCE [LARGE SCALE GENOMIC DNA]</scope>
    <source>
        <strain evidence="9 10">NBRC 107125</strain>
    </source>
</reference>
<keyword evidence="10" id="KW-1185">Reference proteome</keyword>
<dbReference type="SUPFAM" id="SSF51419">
    <property type="entry name" value="PLP-binding barrel"/>
    <property type="match status" value="1"/>
</dbReference>
<dbReference type="KEGG" id="osg:BST96_01235"/>
<sequence length="359" mass="38875">MARPTTAFIDLAALKHNFQFAQRLVPEGQCVAVVKANAYGHGAVPVAKALEPLAPALGVACIEEADELRQAGIHKPILLLEGVFTADEIEQASANNYWIMLENQQQLHSLLNAELTQPIKVWLKLDTGMHRLGINPEQVTEFYQQLQASPNVDNDIILATHLACGDDLGSDFTDTQIACFMAAVKDIDAPLSIGNSSGVLAWPKARTAWNRPGYMLYGNSPFNIPQENADQLQQVMTLKSAVISVREVAAGESVGYAANWTAERPSTIATIAVGYGDGYPRSAPNGTPVIVNGQRVKLVGNVSMDMITVDVTDLDSVAIGDEVILWGPELTANEIAQWAGTIGYEILTRMPLRAPRIYK</sequence>
<dbReference type="InterPro" id="IPR000821">
    <property type="entry name" value="Ala_racemase"/>
</dbReference>
<evidence type="ECO:0000256" key="3">
    <source>
        <dbReference type="ARBA" id="ARBA00022898"/>
    </source>
</evidence>
<evidence type="ECO:0000313" key="10">
    <source>
        <dbReference type="Proteomes" id="UP000193450"/>
    </source>
</evidence>
<dbReference type="GO" id="GO:0030170">
    <property type="term" value="F:pyridoxal phosphate binding"/>
    <property type="evidence" value="ECO:0007669"/>
    <property type="project" value="UniProtKB-UniRule"/>
</dbReference>
<dbReference type="Pfam" id="PF01168">
    <property type="entry name" value="Ala_racemase_N"/>
    <property type="match status" value="1"/>
</dbReference>
<dbReference type="Proteomes" id="UP000193450">
    <property type="component" value="Chromosome"/>
</dbReference>
<dbReference type="InterPro" id="IPR029066">
    <property type="entry name" value="PLP-binding_barrel"/>
</dbReference>
<dbReference type="Gene3D" id="3.20.20.10">
    <property type="entry name" value="Alanine racemase"/>
    <property type="match status" value="1"/>
</dbReference>
<feature type="active site" description="Proton acceptor; specific for L-alanine" evidence="5">
    <location>
        <position position="256"/>
    </location>
</feature>
<keyword evidence="4 5" id="KW-0413">Isomerase</keyword>
<dbReference type="NCBIfam" id="TIGR00492">
    <property type="entry name" value="alr"/>
    <property type="match status" value="1"/>
</dbReference>
<dbReference type="InterPro" id="IPR011079">
    <property type="entry name" value="Ala_racemase_C"/>
</dbReference>
<dbReference type="EC" id="5.1.1.1" evidence="5"/>
<accession>A0A1X9ND11</accession>